<accession>A0ABX8VHV2</accession>
<keyword evidence="2" id="KW-0560">Oxidoreductase</keyword>
<dbReference type="InterPro" id="IPR036188">
    <property type="entry name" value="FAD/NAD-bd_sf"/>
</dbReference>
<dbReference type="PRINTS" id="PR00469">
    <property type="entry name" value="PNDRDTASEII"/>
</dbReference>
<dbReference type="SUPFAM" id="SSF51905">
    <property type="entry name" value="FAD/NAD(P)-binding domain"/>
    <property type="match status" value="1"/>
</dbReference>
<organism evidence="5 6">
    <name type="scientific">Mycolicibacterium pallens</name>
    <dbReference type="NCBI Taxonomy" id="370524"/>
    <lineage>
        <taxon>Bacteria</taxon>
        <taxon>Bacillati</taxon>
        <taxon>Actinomycetota</taxon>
        <taxon>Actinomycetes</taxon>
        <taxon>Mycobacteriales</taxon>
        <taxon>Mycobacteriaceae</taxon>
        <taxon>Mycolicibacterium</taxon>
    </lineage>
</organism>
<dbReference type="Gene3D" id="3.50.50.60">
    <property type="entry name" value="FAD/NAD(P)-binding domain"/>
    <property type="match status" value="2"/>
</dbReference>
<evidence type="ECO:0000313" key="6">
    <source>
        <dbReference type="Proteomes" id="UP000825367"/>
    </source>
</evidence>
<comment type="catalytic activity">
    <reaction evidence="3">
        <text>[thioredoxin]-dithiol + NADP(+) = [thioredoxin]-disulfide + NADPH + H(+)</text>
        <dbReference type="Rhea" id="RHEA:20345"/>
        <dbReference type="Rhea" id="RHEA-COMP:10698"/>
        <dbReference type="Rhea" id="RHEA-COMP:10700"/>
        <dbReference type="ChEBI" id="CHEBI:15378"/>
        <dbReference type="ChEBI" id="CHEBI:29950"/>
        <dbReference type="ChEBI" id="CHEBI:50058"/>
        <dbReference type="ChEBI" id="CHEBI:57783"/>
        <dbReference type="ChEBI" id="CHEBI:58349"/>
        <dbReference type="EC" id="1.8.1.9"/>
    </reaction>
</comment>
<gene>
    <name evidence="5" type="ORF">K0O64_18430</name>
</gene>
<dbReference type="Proteomes" id="UP000825367">
    <property type="component" value="Chromosome"/>
</dbReference>
<evidence type="ECO:0000259" key="4">
    <source>
        <dbReference type="Pfam" id="PF07992"/>
    </source>
</evidence>
<reference evidence="5 6" key="1">
    <citation type="submission" date="2021-07" db="EMBL/GenBank/DDBJ databases">
        <title>Whole genome sequencing of non-tuberculosis mycobacteria type-strains.</title>
        <authorList>
            <person name="Igarashi Y."/>
            <person name="Osugi A."/>
            <person name="Mitarai S."/>
        </authorList>
    </citation>
    <scope>NUCLEOTIDE SEQUENCE [LARGE SCALE GENOMIC DNA]</scope>
    <source>
        <strain evidence="5 6">JCM 16370</strain>
    </source>
</reference>
<evidence type="ECO:0000256" key="2">
    <source>
        <dbReference type="ARBA" id="ARBA00023002"/>
    </source>
</evidence>
<sequence length="314" mass="33169">MTVEYDCIVVGGGAAGLSAALVLGRARRRTLLVDAGQQSNLPAHGIGGLLGFDGRSPAELYAIGRQELTQYPSVESVVDEVVDGTDRGGSFRLELAGGSHRTTRRVLLATGVEYRPPYLPGLRELWGRSVFHCPFCHGWEARDQPLGVLANGEKALHATLLIRNWTEDLVLLTDGPADLDAEASALLDKAGVRVDTRRVRRLATDSGRLSAVVFTDGSRLERSALMVATTLHQRSNLADQLGAVSHEHGPVMTDPVDVDGLGRTTVPGLFAAGDLCTQAPHVATAIATGSAAATAVVQSLLTEDTGLPFPPRTA</sequence>
<dbReference type="PRINTS" id="PR00368">
    <property type="entry name" value="FADPNR"/>
</dbReference>
<dbReference type="RefSeq" id="WP_071943467.1">
    <property type="nucleotide sequence ID" value="NZ_BAAAVX010000014.1"/>
</dbReference>
<proteinExistence type="predicted"/>
<evidence type="ECO:0000256" key="3">
    <source>
        <dbReference type="ARBA" id="ARBA00048132"/>
    </source>
</evidence>
<protein>
    <submittedName>
        <fullName evidence="5">NAD(P)/FAD-dependent oxidoreductase</fullName>
    </submittedName>
</protein>
<dbReference type="InterPro" id="IPR050097">
    <property type="entry name" value="Ferredoxin-NADP_redctase_2"/>
</dbReference>
<evidence type="ECO:0000313" key="5">
    <source>
        <dbReference type="EMBL" id="QYL15124.1"/>
    </source>
</evidence>
<dbReference type="EMBL" id="CP080333">
    <property type="protein sequence ID" value="QYL15124.1"/>
    <property type="molecule type" value="Genomic_DNA"/>
</dbReference>
<keyword evidence="6" id="KW-1185">Reference proteome</keyword>
<dbReference type="InterPro" id="IPR023753">
    <property type="entry name" value="FAD/NAD-binding_dom"/>
</dbReference>
<keyword evidence="1" id="KW-0285">Flavoprotein</keyword>
<name>A0ABX8VHV2_9MYCO</name>
<evidence type="ECO:0000256" key="1">
    <source>
        <dbReference type="ARBA" id="ARBA00022630"/>
    </source>
</evidence>
<dbReference type="Pfam" id="PF07992">
    <property type="entry name" value="Pyr_redox_2"/>
    <property type="match status" value="1"/>
</dbReference>
<dbReference type="PANTHER" id="PTHR48105">
    <property type="entry name" value="THIOREDOXIN REDUCTASE 1-RELATED-RELATED"/>
    <property type="match status" value="1"/>
</dbReference>
<feature type="domain" description="FAD/NAD(P)-binding" evidence="4">
    <location>
        <begin position="5"/>
        <end position="289"/>
    </location>
</feature>